<proteinExistence type="inferred from homology"/>
<dbReference type="Pfam" id="PF02561">
    <property type="entry name" value="FliS"/>
    <property type="match status" value="1"/>
</dbReference>
<organism evidence="6 7">
    <name type="scientific">Kiloniella laminariae</name>
    <dbReference type="NCBI Taxonomy" id="454162"/>
    <lineage>
        <taxon>Bacteria</taxon>
        <taxon>Pseudomonadati</taxon>
        <taxon>Pseudomonadota</taxon>
        <taxon>Alphaproteobacteria</taxon>
        <taxon>Rhodospirillales</taxon>
        <taxon>Kiloniellaceae</taxon>
        <taxon>Kiloniella</taxon>
    </lineage>
</organism>
<name>A0ABT4LHD4_9PROT</name>
<evidence type="ECO:0000313" key="6">
    <source>
        <dbReference type="EMBL" id="MCZ4280511.1"/>
    </source>
</evidence>
<dbReference type="PANTHER" id="PTHR34773">
    <property type="entry name" value="FLAGELLAR SECRETION CHAPERONE FLIS"/>
    <property type="match status" value="1"/>
</dbReference>
<dbReference type="EMBL" id="JAPWGY010000002">
    <property type="protein sequence ID" value="MCZ4280511.1"/>
    <property type="molecule type" value="Genomic_DNA"/>
</dbReference>
<dbReference type="SUPFAM" id="SSF101116">
    <property type="entry name" value="Flagellar export chaperone FliS"/>
    <property type="match status" value="1"/>
</dbReference>
<evidence type="ECO:0000256" key="4">
    <source>
        <dbReference type="ARBA" id="ARBA00022795"/>
    </source>
</evidence>
<dbReference type="PANTHER" id="PTHR34773:SF1">
    <property type="entry name" value="FLAGELLAR SECRETION CHAPERONE FLIS"/>
    <property type="match status" value="1"/>
</dbReference>
<reference evidence="6" key="1">
    <citation type="submission" date="2022-12" db="EMBL/GenBank/DDBJ databases">
        <title>Bacterial isolates from different developmental stages of Nematostella vectensis.</title>
        <authorList>
            <person name="Fraune S."/>
        </authorList>
    </citation>
    <scope>NUCLEOTIDE SEQUENCE</scope>
    <source>
        <strain evidence="6">G21630-S1</strain>
    </source>
</reference>
<gene>
    <name evidence="6" type="primary">fliS</name>
    <name evidence="6" type="ORF">O4H49_06965</name>
</gene>
<keyword evidence="6" id="KW-0966">Cell projection</keyword>
<accession>A0ABT4LHD4</accession>
<keyword evidence="6" id="KW-0969">Cilium</keyword>
<keyword evidence="4" id="KW-1005">Bacterial flagellum biogenesis</keyword>
<evidence type="ECO:0000256" key="1">
    <source>
        <dbReference type="ARBA" id="ARBA00004514"/>
    </source>
</evidence>
<evidence type="ECO:0000313" key="7">
    <source>
        <dbReference type="Proteomes" id="UP001069802"/>
    </source>
</evidence>
<dbReference type="CDD" id="cd16098">
    <property type="entry name" value="FliS"/>
    <property type="match status" value="1"/>
</dbReference>
<dbReference type="Gene3D" id="1.20.120.340">
    <property type="entry name" value="Flagellar protein FliS"/>
    <property type="match status" value="1"/>
</dbReference>
<evidence type="ECO:0000256" key="3">
    <source>
        <dbReference type="ARBA" id="ARBA00022490"/>
    </source>
</evidence>
<dbReference type="NCBIfam" id="TIGR00208">
    <property type="entry name" value="fliS"/>
    <property type="match status" value="1"/>
</dbReference>
<dbReference type="Proteomes" id="UP001069802">
    <property type="component" value="Unassembled WGS sequence"/>
</dbReference>
<evidence type="ECO:0000256" key="5">
    <source>
        <dbReference type="ARBA" id="ARBA00023186"/>
    </source>
</evidence>
<evidence type="ECO:0000256" key="2">
    <source>
        <dbReference type="ARBA" id="ARBA00008787"/>
    </source>
</evidence>
<keyword evidence="3" id="KW-0963">Cytoplasm</keyword>
<dbReference type="InterPro" id="IPR036584">
    <property type="entry name" value="FliS_sf"/>
</dbReference>
<keyword evidence="5" id="KW-0143">Chaperone</keyword>
<comment type="similarity">
    <text evidence="2">Belongs to the FliS family.</text>
</comment>
<keyword evidence="6" id="KW-0282">Flagellum</keyword>
<dbReference type="RefSeq" id="WP_269422706.1">
    <property type="nucleotide sequence ID" value="NZ_JAPWGY010000002.1"/>
</dbReference>
<comment type="caution">
    <text evidence="6">The sequence shown here is derived from an EMBL/GenBank/DDBJ whole genome shotgun (WGS) entry which is preliminary data.</text>
</comment>
<protein>
    <submittedName>
        <fullName evidence="6">Flagellar export chaperone FliS</fullName>
    </submittedName>
</protein>
<comment type="subcellular location">
    <subcellularLocation>
        <location evidence="1">Cytoplasm</location>
        <location evidence="1">Cytosol</location>
    </subcellularLocation>
</comment>
<sequence length="155" mass="17674">MYKTPYSTSVYGQASHNVSPLKAVVMLYEGMIRLIREAKLADQEHRFEDRFKAVEKASRVLLGLQGQLDFENGGEISPILHEYYDSLFMRMMQINSRNGQSVADDVIAGLVEMKQSWEQVRDQSEQERHASMQKATTYGIDNVGDAEKNRAKIVI</sequence>
<dbReference type="InterPro" id="IPR003713">
    <property type="entry name" value="FliS"/>
</dbReference>
<keyword evidence="7" id="KW-1185">Reference proteome</keyword>